<protein>
    <recommendedName>
        <fullName evidence="7">TF-B3 domain-containing protein</fullName>
    </recommendedName>
</protein>
<sequence>MASGPGKPPPEMSQKLESLLFQSMAPRSRNPPENYQKRVPMFFKFMLPGFSQKLSLPPAFLKHLMGEKCDKAILKSSLGKSWHVKVCGGKACKWFGDGWFDFVQWHDLQIGECLVFRYDGDMVFYVTIFDKSACEKMLPLVKKDDQDHGNQKGMEDEKRQPLVLKKDKDNGKQRGQHMSTVKFNSFKKIKTEVVELTMDKTYSIGAQEKQPSTTEETMKAFEEANAFLKASKFPNFLKIMTKSNAGHCFVLVGECDRQTAAEDFPGDDYVLQRTVHGIDRLKAKTSSENVPRCFFREHLPKEKTKVFLWDPKEREWEVLFTPCGHRGSLTAGWCAFSRANDLKEGDVCIFELVRECQMRVRIFSSKRPPSAKSKRQKKRSR</sequence>
<comment type="caution">
    <text evidence="8">The sequence shown here is derived from an EMBL/GenBank/DDBJ whole genome shotgun (WGS) entry which is preliminary data.</text>
</comment>
<dbReference type="STRING" id="337451.A0A443N6R1"/>
<evidence type="ECO:0000313" key="8">
    <source>
        <dbReference type="EMBL" id="RWR74200.1"/>
    </source>
</evidence>
<keyword evidence="6" id="KW-0539">Nucleus</keyword>
<dbReference type="InterPro" id="IPR015300">
    <property type="entry name" value="DNA-bd_pseudobarrel_sf"/>
</dbReference>
<dbReference type="OrthoDB" id="1666376at2759"/>
<feature type="domain" description="TF-B3" evidence="7">
    <location>
        <begin position="290"/>
        <end position="366"/>
    </location>
</feature>
<dbReference type="SMART" id="SM01019">
    <property type="entry name" value="B3"/>
    <property type="match status" value="2"/>
</dbReference>
<organism evidence="8 9">
    <name type="scientific">Cinnamomum micranthum f. kanehirae</name>
    <dbReference type="NCBI Taxonomy" id="337451"/>
    <lineage>
        <taxon>Eukaryota</taxon>
        <taxon>Viridiplantae</taxon>
        <taxon>Streptophyta</taxon>
        <taxon>Embryophyta</taxon>
        <taxon>Tracheophyta</taxon>
        <taxon>Spermatophyta</taxon>
        <taxon>Magnoliopsida</taxon>
        <taxon>Magnoliidae</taxon>
        <taxon>Laurales</taxon>
        <taxon>Lauraceae</taxon>
        <taxon>Cinnamomum</taxon>
    </lineage>
</organism>
<keyword evidence="4" id="KW-0238">DNA-binding</keyword>
<accession>A0A443N6R1</accession>
<dbReference type="PANTHER" id="PTHR31674">
    <property type="entry name" value="B3 DOMAIN-CONTAINING PROTEIN REM-LIKE 3-RELATED"/>
    <property type="match status" value="1"/>
</dbReference>
<keyword evidence="9" id="KW-1185">Reference proteome</keyword>
<dbReference type="Proteomes" id="UP000283530">
    <property type="component" value="Unassembled WGS sequence"/>
</dbReference>
<keyword evidence="2" id="KW-0677">Repeat</keyword>
<evidence type="ECO:0000256" key="5">
    <source>
        <dbReference type="ARBA" id="ARBA00023163"/>
    </source>
</evidence>
<dbReference type="InterPro" id="IPR039218">
    <property type="entry name" value="REM_fam"/>
</dbReference>
<name>A0A443N6R1_9MAGN</name>
<keyword evidence="3" id="KW-0805">Transcription regulation</keyword>
<reference evidence="8 9" key="1">
    <citation type="journal article" date="2019" name="Nat. Plants">
        <title>Stout camphor tree genome fills gaps in understanding of flowering plant genome evolution.</title>
        <authorList>
            <person name="Chaw S.M."/>
            <person name="Liu Y.C."/>
            <person name="Wu Y.W."/>
            <person name="Wang H.Y."/>
            <person name="Lin C.I."/>
            <person name="Wu C.S."/>
            <person name="Ke H.M."/>
            <person name="Chang L.Y."/>
            <person name="Hsu C.Y."/>
            <person name="Yang H.T."/>
            <person name="Sudianto E."/>
            <person name="Hsu M.H."/>
            <person name="Wu K.P."/>
            <person name="Wang L.N."/>
            <person name="Leebens-Mack J.H."/>
            <person name="Tsai I.J."/>
        </authorList>
    </citation>
    <scope>NUCLEOTIDE SEQUENCE [LARGE SCALE GENOMIC DNA]</scope>
    <source>
        <strain evidence="9">cv. Chaw 1501</strain>
        <tissue evidence="8">Young leaves</tissue>
    </source>
</reference>
<dbReference type="InterPro" id="IPR003340">
    <property type="entry name" value="B3_DNA-bd"/>
</dbReference>
<evidence type="ECO:0000256" key="4">
    <source>
        <dbReference type="ARBA" id="ARBA00023125"/>
    </source>
</evidence>
<evidence type="ECO:0000256" key="6">
    <source>
        <dbReference type="ARBA" id="ARBA00023242"/>
    </source>
</evidence>
<keyword evidence="5" id="KW-0804">Transcription</keyword>
<dbReference type="EMBL" id="QPKB01000001">
    <property type="protein sequence ID" value="RWR74200.1"/>
    <property type="molecule type" value="Genomic_DNA"/>
</dbReference>
<dbReference type="PANTHER" id="PTHR31674:SF62">
    <property type="entry name" value="B3 DOMAIN-CONTAINING PROTEIN REM14-RELATED"/>
    <property type="match status" value="1"/>
</dbReference>
<dbReference type="GO" id="GO:0003677">
    <property type="term" value="F:DNA binding"/>
    <property type="evidence" value="ECO:0007669"/>
    <property type="project" value="UniProtKB-KW"/>
</dbReference>
<proteinExistence type="predicted"/>
<dbReference type="Gene3D" id="2.40.330.10">
    <property type="entry name" value="DNA-binding pseudobarrel domain"/>
    <property type="match status" value="2"/>
</dbReference>
<dbReference type="Pfam" id="PF02362">
    <property type="entry name" value="B3"/>
    <property type="match status" value="2"/>
</dbReference>
<dbReference type="SUPFAM" id="SSF101936">
    <property type="entry name" value="DNA-binding pseudobarrel domain"/>
    <property type="match status" value="2"/>
</dbReference>
<comment type="subcellular location">
    <subcellularLocation>
        <location evidence="1">Nucleus</location>
    </subcellularLocation>
</comment>
<dbReference type="PROSITE" id="PS50863">
    <property type="entry name" value="B3"/>
    <property type="match status" value="2"/>
</dbReference>
<dbReference type="CDD" id="cd10017">
    <property type="entry name" value="B3_DNA"/>
    <property type="match status" value="2"/>
</dbReference>
<evidence type="ECO:0000256" key="2">
    <source>
        <dbReference type="ARBA" id="ARBA00022737"/>
    </source>
</evidence>
<feature type="domain" description="TF-B3" evidence="7">
    <location>
        <begin position="39"/>
        <end position="132"/>
    </location>
</feature>
<evidence type="ECO:0000259" key="7">
    <source>
        <dbReference type="PROSITE" id="PS50863"/>
    </source>
</evidence>
<dbReference type="GO" id="GO:0005634">
    <property type="term" value="C:nucleus"/>
    <property type="evidence" value="ECO:0007669"/>
    <property type="project" value="UniProtKB-SubCell"/>
</dbReference>
<evidence type="ECO:0000256" key="1">
    <source>
        <dbReference type="ARBA" id="ARBA00004123"/>
    </source>
</evidence>
<evidence type="ECO:0000256" key="3">
    <source>
        <dbReference type="ARBA" id="ARBA00023015"/>
    </source>
</evidence>
<gene>
    <name evidence="8" type="ORF">CKAN_00251900</name>
</gene>
<dbReference type="AlphaFoldDB" id="A0A443N6R1"/>
<evidence type="ECO:0000313" key="9">
    <source>
        <dbReference type="Proteomes" id="UP000283530"/>
    </source>
</evidence>